<protein>
    <submittedName>
        <fullName evidence="1">Uncharacterized protein</fullName>
    </submittedName>
</protein>
<proteinExistence type="predicted"/>
<accession>A0A402A2X8</accession>
<dbReference type="Proteomes" id="UP000287352">
    <property type="component" value="Unassembled WGS sequence"/>
</dbReference>
<sequence>MRKFTHLIVPTLSIDGRSHHLLNDTPIQLLRTKKHIQFFIRKREEMHAEVASRIADSNTFRLYPAP</sequence>
<keyword evidence="2" id="KW-1185">Reference proteome</keyword>
<reference evidence="2" key="1">
    <citation type="submission" date="2018-12" db="EMBL/GenBank/DDBJ databases">
        <title>Tengunoibacter tsumagoiensis gen. nov., sp. nov., Dictyobacter kobayashii sp. nov., D. alpinus sp. nov., and D. joshuensis sp. nov. and description of Dictyobacteraceae fam. nov. within the order Ktedonobacterales isolated from Tengu-no-mugimeshi.</title>
        <authorList>
            <person name="Wang C.M."/>
            <person name="Zheng Y."/>
            <person name="Sakai Y."/>
            <person name="Toyoda A."/>
            <person name="Minakuchi Y."/>
            <person name="Abe K."/>
            <person name="Yokota A."/>
            <person name="Yabe S."/>
        </authorList>
    </citation>
    <scope>NUCLEOTIDE SEQUENCE [LARGE SCALE GENOMIC DNA]</scope>
    <source>
        <strain evidence="2">Uno3</strain>
    </source>
</reference>
<name>A0A402A2X8_9CHLR</name>
<comment type="caution">
    <text evidence="1">The sequence shown here is derived from an EMBL/GenBank/DDBJ whole genome shotgun (WGS) entry which is preliminary data.</text>
</comment>
<dbReference type="AlphaFoldDB" id="A0A402A2X8"/>
<organism evidence="1 2">
    <name type="scientific">Tengunoibacter tsumagoiensis</name>
    <dbReference type="NCBI Taxonomy" id="2014871"/>
    <lineage>
        <taxon>Bacteria</taxon>
        <taxon>Bacillati</taxon>
        <taxon>Chloroflexota</taxon>
        <taxon>Ktedonobacteria</taxon>
        <taxon>Ktedonobacterales</taxon>
        <taxon>Dictyobacteraceae</taxon>
        <taxon>Tengunoibacter</taxon>
    </lineage>
</organism>
<evidence type="ECO:0000313" key="1">
    <source>
        <dbReference type="EMBL" id="GCE13503.1"/>
    </source>
</evidence>
<evidence type="ECO:0000313" key="2">
    <source>
        <dbReference type="Proteomes" id="UP000287352"/>
    </source>
</evidence>
<gene>
    <name evidence="1" type="ORF">KTT_33620</name>
</gene>
<dbReference type="EMBL" id="BIFR01000001">
    <property type="protein sequence ID" value="GCE13503.1"/>
    <property type="molecule type" value="Genomic_DNA"/>
</dbReference>